<keyword evidence="4" id="KW-1185">Reference proteome</keyword>
<accession>A0A9Q1JNG7</accession>
<dbReference type="Proteomes" id="UP001153076">
    <property type="component" value="Unassembled WGS sequence"/>
</dbReference>
<evidence type="ECO:0000313" key="3">
    <source>
        <dbReference type="EMBL" id="KAJ8427053.1"/>
    </source>
</evidence>
<reference evidence="3" key="1">
    <citation type="submission" date="2022-04" db="EMBL/GenBank/DDBJ databases">
        <title>Carnegiea gigantea Genome sequencing and assembly v2.</title>
        <authorList>
            <person name="Copetti D."/>
            <person name="Sanderson M.J."/>
            <person name="Burquez A."/>
            <person name="Wojciechowski M.F."/>
        </authorList>
    </citation>
    <scope>NUCLEOTIDE SEQUENCE</scope>
    <source>
        <strain evidence="3">SGP5-SGP5p</strain>
        <tissue evidence="3">Aerial part</tissue>
    </source>
</reference>
<gene>
    <name evidence="3" type="ORF">Cgig2_020911</name>
</gene>
<sequence>MEGLNGPTTNMEIPEYRRWTENYKKRLLKIQESTQGEGSTSQGMPLPQLSTETHMNIWKKVVGLTKKGKIYGFKMEGSCASTTGPPTSTKGSIELLEKEKQSKKMLKKRLNRVEKQLGHTTKQLDQTTKQLSETTELVKTSMQQMNFTIPISTNIGVGNGGNGNNSGGYGGNDEDEGEDEDEDEDDDDDDDDDNHDQQENEDADENDG</sequence>
<feature type="region of interest" description="Disordered" evidence="2">
    <location>
        <begin position="152"/>
        <end position="208"/>
    </location>
</feature>
<dbReference type="InterPro" id="IPR016024">
    <property type="entry name" value="ARM-type_fold"/>
</dbReference>
<evidence type="ECO:0000256" key="1">
    <source>
        <dbReference type="SAM" id="Coils"/>
    </source>
</evidence>
<feature type="compositionally biased region" description="Gly residues" evidence="2">
    <location>
        <begin position="157"/>
        <end position="171"/>
    </location>
</feature>
<evidence type="ECO:0000256" key="2">
    <source>
        <dbReference type="SAM" id="MobiDB-lite"/>
    </source>
</evidence>
<feature type="compositionally biased region" description="Acidic residues" evidence="2">
    <location>
        <begin position="172"/>
        <end position="208"/>
    </location>
</feature>
<feature type="coiled-coil region" evidence="1">
    <location>
        <begin position="93"/>
        <end position="130"/>
    </location>
</feature>
<dbReference type="SUPFAM" id="SSF48371">
    <property type="entry name" value="ARM repeat"/>
    <property type="match status" value="1"/>
</dbReference>
<name>A0A9Q1JNG7_9CARY</name>
<comment type="caution">
    <text evidence="3">The sequence shown here is derived from an EMBL/GenBank/DDBJ whole genome shotgun (WGS) entry which is preliminary data.</text>
</comment>
<proteinExistence type="predicted"/>
<protein>
    <submittedName>
        <fullName evidence="3">Uncharacterized protein</fullName>
    </submittedName>
</protein>
<evidence type="ECO:0000313" key="4">
    <source>
        <dbReference type="Proteomes" id="UP001153076"/>
    </source>
</evidence>
<keyword evidence="1" id="KW-0175">Coiled coil</keyword>
<organism evidence="3 4">
    <name type="scientific">Carnegiea gigantea</name>
    <dbReference type="NCBI Taxonomy" id="171969"/>
    <lineage>
        <taxon>Eukaryota</taxon>
        <taxon>Viridiplantae</taxon>
        <taxon>Streptophyta</taxon>
        <taxon>Embryophyta</taxon>
        <taxon>Tracheophyta</taxon>
        <taxon>Spermatophyta</taxon>
        <taxon>Magnoliopsida</taxon>
        <taxon>eudicotyledons</taxon>
        <taxon>Gunneridae</taxon>
        <taxon>Pentapetalae</taxon>
        <taxon>Caryophyllales</taxon>
        <taxon>Cactineae</taxon>
        <taxon>Cactaceae</taxon>
        <taxon>Cactoideae</taxon>
        <taxon>Echinocereeae</taxon>
        <taxon>Carnegiea</taxon>
    </lineage>
</organism>
<dbReference type="EMBL" id="JAKOGI010001196">
    <property type="protein sequence ID" value="KAJ8427053.1"/>
    <property type="molecule type" value="Genomic_DNA"/>
</dbReference>
<dbReference type="AlphaFoldDB" id="A0A9Q1JNG7"/>